<dbReference type="Proteomes" id="UP000004088">
    <property type="component" value="Unassembled WGS sequence"/>
</dbReference>
<feature type="transmembrane region" description="Helical" evidence="1">
    <location>
        <begin position="84"/>
        <end position="108"/>
    </location>
</feature>
<keyword evidence="1" id="KW-1133">Transmembrane helix</keyword>
<keyword evidence="1" id="KW-0812">Transmembrane</keyword>
<comment type="caution">
    <text evidence="2">The sequence shown here is derived from an EMBL/GenBank/DDBJ whole genome shotgun (WGS) entry which is preliminary data.</text>
</comment>
<evidence type="ECO:0000256" key="1">
    <source>
        <dbReference type="SAM" id="Phobius"/>
    </source>
</evidence>
<dbReference type="AlphaFoldDB" id="F0F0Q5"/>
<evidence type="ECO:0000313" key="2">
    <source>
        <dbReference type="EMBL" id="EGC16887.1"/>
    </source>
</evidence>
<reference evidence="2 3" key="1">
    <citation type="submission" date="2011-01" db="EMBL/GenBank/DDBJ databases">
        <authorList>
            <person name="Muzny D."/>
            <person name="Qin X."/>
            <person name="Deng J."/>
            <person name="Jiang H."/>
            <person name="Liu Y."/>
            <person name="Qu J."/>
            <person name="Song X.-Z."/>
            <person name="Zhang L."/>
            <person name="Thornton R."/>
            <person name="Coyle M."/>
            <person name="Francisco L."/>
            <person name="Jackson L."/>
            <person name="Javaid M."/>
            <person name="Korchina V."/>
            <person name="Kovar C."/>
            <person name="Mata R."/>
            <person name="Mathew T."/>
            <person name="Ngo R."/>
            <person name="Nguyen L."/>
            <person name="Nguyen N."/>
            <person name="Okwuonu G."/>
            <person name="Ongeri F."/>
            <person name="Pham C."/>
            <person name="Simmons D."/>
            <person name="Wilczek-Boney K."/>
            <person name="Hale W."/>
            <person name="Jakkamsetti A."/>
            <person name="Pham P."/>
            <person name="Ruth R."/>
            <person name="San Lucas F."/>
            <person name="Warren J."/>
            <person name="Zhang J."/>
            <person name="Zhao Z."/>
            <person name="Zhou C."/>
            <person name="Zhu D."/>
            <person name="Lee S."/>
            <person name="Bess C."/>
            <person name="Blankenburg K."/>
            <person name="Forbes L."/>
            <person name="Fu Q."/>
            <person name="Gubbala S."/>
            <person name="Hirani K."/>
            <person name="Jayaseelan J.C."/>
            <person name="Lara F."/>
            <person name="Munidasa M."/>
            <person name="Palculict T."/>
            <person name="Patil S."/>
            <person name="Pu L.-L."/>
            <person name="Saada N."/>
            <person name="Tang L."/>
            <person name="Weissenberger G."/>
            <person name="Zhu Y."/>
            <person name="Hemphill L."/>
            <person name="Shang Y."/>
            <person name="Youmans B."/>
            <person name="Ayvaz T."/>
            <person name="Ross M."/>
            <person name="Santibanez J."/>
            <person name="Aqrawi P."/>
            <person name="Gross S."/>
            <person name="Joshi V."/>
            <person name="Fowler G."/>
            <person name="Nazareth L."/>
            <person name="Reid J."/>
            <person name="Worley K."/>
            <person name="Petrosino J."/>
            <person name="Highlander S."/>
            <person name="Gibbs R."/>
        </authorList>
    </citation>
    <scope>NUCLEOTIDE SEQUENCE [LARGE SCALE GENOMIC DNA]</scope>
    <source>
        <strain evidence="2 3">ATCC 33394</strain>
    </source>
</reference>
<keyword evidence="1" id="KW-0472">Membrane</keyword>
<evidence type="ECO:0000313" key="3">
    <source>
        <dbReference type="Proteomes" id="UP000004088"/>
    </source>
</evidence>
<proteinExistence type="predicted"/>
<dbReference type="STRING" id="888741.HMPREF9098_1690"/>
<sequence>MRHYLFQFNIRIFMLKSQRTNTFDILGNMMAHYDEETRDEISTGEWIASTILAHLPLIGIIILLVWAFGGGTSPTKANWAKAQLILAVSLLVLAAVFFPDLFAILLLLTQFCLIWH</sequence>
<dbReference type="HOGENOM" id="CLU_2093550_0_0_4"/>
<accession>F0F0Q5</accession>
<keyword evidence="3" id="KW-1185">Reference proteome</keyword>
<organism evidence="2 3">
    <name type="scientific">Kingella denitrificans ATCC 33394</name>
    <dbReference type="NCBI Taxonomy" id="888741"/>
    <lineage>
        <taxon>Bacteria</taxon>
        <taxon>Pseudomonadati</taxon>
        <taxon>Pseudomonadota</taxon>
        <taxon>Betaproteobacteria</taxon>
        <taxon>Neisseriales</taxon>
        <taxon>Neisseriaceae</taxon>
        <taxon>Kingella</taxon>
    </lineage>
</organism>
<gene>
    <name evidence="2" type="ORF">HMPREF9098_1690</name>
</gene>
<feature type="transmembrane region" description="Helical" evidence="1">
    <location>
        <begin position="46"/>
        <end position="69"/>
    </location>
</feature>
<name>F0F0Q5_9NEIS</name>
<protein>
    <submittedName>
        <fullName evidence="2">Uncharacterized protein</fullName>
    </submittedName>
</protein>
<dbReference type="EMBL" id="AEWV01000030">
    <property type="protein sequence ID" value="EGC16887.1"/>
    <property type="molecule type" value="Genomic_DNA"/>
</dbReference>